<dbReference type="Proteomes" id="UP000295270">
    <property type="component" value="Unassembled WGS sequence"/>
</dbReference>
<dbReference type="InterPro" id="IPR046492">
    <property type="entry name" value="DUF6585"/>
</dbReference>
<dbReference type="EMBL" id="QWDN01000002">
    <property type="protein sequence ID" value="TEB45295.1"/>
    <property type="molecule type" value="Genomic_DNA"/>
</dbReference>
<reference evidence="3 5" key="2">
    <citation type="journal article" date="2018" name="Syst. Appl. Microbiol.">
        <title>Flavobacterium circumlabens sp. nov. and Flavobacterium cupreum sp. nov., two psychrotrophic species isolated from Antarctic environmental samples.</title>
        <authorList>
            <person name="Kralova S."/>
            <person name="Busse H.J."/>
            <person name="Svec P."/>
            <person name="Maslanova I."/>
            <person name="Stankova E."/>
            <person name="Bartak M."/>
            <person name="Sedlacek I."/>
        </authorList>
    </citation>
    <scope>NUCLEOTIDE SEQUENCE [LARGE SCALE GENOMIC DNA]</scope>
    <source>
        <strain evidence="3 5">CCM 8828</strain>
    </source>
</reference>
<dbReference type="Proteomes" id="UP000298340">
    <property type="component" value="Unassembled WGS sequence"/>
</dbReference>
<name>A0A4Y7UFR1_9FLAO</name>
<dbReference type="OrthoDB" id="1360114at2"/>
<feature type="transmembrane region" description="Helical" evidence="1">
    <location>
        <begin position="60"/>
        <end position="80"/>
    </location>
</feature>
<dbReference type="AlphaFoldDB" id="A0A4Y7UFR1"/>
<evidence type="ECO:0000313" key="2">
    <source>
        <dbReference type="EMBL" id="TCN60063.1"/>
    </source>
</evidence>
<reference evidence="2" key="3">
    <citation type="submission" date="2019-03" db="EMBL/GenBank/DDBJ databases">
        <authorList>
            <person name="Whitman W."/>
            <person name="Huntemann M."/>
            <person name="Clum A."/>
            <person name="Pillay M."/>
            <person name="Palaniappan K."/>
            <person name="Varghese N."/>
            <person name="Mikhailova N."/>
            <person name="Stamatis D."/>
            <person name="Reddy T."/>
            <person name="Daum C."/>
            <person name="Shapiro N."/>
            <person name="Ivanova N."/>
            <person name="Kyrpides N."/>
            <person name="Woyke T."/>
        </authorList>
    </citation>
    <scope>NUCLEOTIDE SEQUENCE</scope>
    <source>
        <strain evidence="2">P5626</strain>
    </source>
</reference>
<keyword evidence="1" id="KW-1133">Transmembrane helix</keyword>
<keyword evidence="1" id="KW-0472">Membrane</keyword>
<gene>
    <name evidence="3" type="ORF">D0809_09020</name>
    <name evidence="2" type="ORF">EV142_102683</name>
</gene>
<comment type="caution">
    <text evidence="3">The sequence shown here is derived from an EMBL/GenBank/DDBJ whole genome shotgun (WGS) entry which is preliminary data.</text>
</comment>
<proteinExistence type="predicted"/>
<evidence type="ECO:0000313" key="5">
    <source>
        <dbReference type="Proteomes" id="UP000298340"/>
    </source>
</evidence>
<sequence length="278" mass="31802">MKSNPDLGAFVRKSAVSKAFLYFSYGILVLFTGLSLFIYFKLIIPVNEGITHFSGDISILYYSIVFIMALALLILGTAAYRSRGILFYLYQNGMVTAHKGNTETLYFKDIQDIYLFTSGKRLFGANNIAVRKNNTADWYPISARYSDIYKVIELIRSRHAAVYAPLLLKKLEEGQSADFTYVDFKDVAMKQFTALNTNSYLNVKTKTIQVFKDRLVVDSETIYFKEVLRFSVTDWTNQIQLMNTAEKVVFKKAFTSVFSGDSFIVLLDELVNKNKFKD</sequence>
<evidence type="ECO:0000256" key="1">
    <source>
        <dbReference type="SAM" id="Phobius"/>
    </source>
</evidence>
<dbReference type="EMBL" id="SLWA01000002">
    <property type="protein sequence ID" value="TCN60063.1"/>
    <property type="molecule type" value="Genomic_DNA"/>
</dbReference>
<keyword evidence="1" id="KW-0812">Transmembrane</keyword>
<evidence type="ECO:0000313" key="3">
    <source>
        <dbReference type="EMBL" id="TEB45295.1"/>
    </source>
</evidence>
<protein>
    <submittedName>
        <fullName evidence="3">Uncharacterized protein</fullName>
    </submittedName>
</protein>
<reference evidence="2 4" key="1">
    <citation type="journal article" date="2015" name="Stand. Genomic Sci.">
        <title>Genomic Encyclopedia of Bacterial and Archaeal Type Strains, Phase III: the genomes of soil and plant-associated and newly described type strains.</title>
        <authorList>
            <person name="Whitman W.B."/>
            <person name="Woyke T."/>
            <person name="Klenk H.P."/>
            <person name="Zhou Y."/>
            <person name="Lilburn T.G."/>
            <person name="Beck B.J."/>
            <person name="De Vos P."/>
            <person name="Vandamme P."/>
            <person name="Eisen J.A."/>
            <person name="Garrity G."/>
            <person name="Hugenholtz P."/>
            <person name="Kyrpides N.C."/>
        </authorList>
    </citation>
    <scope>NUCLEOTIDE SEQUENCE [LARGE SCALE GENOMIC DNA]</scope>
    <source>
        <strain evidence="2 4">P5626</strain>
    </source>
</reference>
<accession>A0A4Y7UFR1</accession>
<feature type="transmembrane region" description="Helical" evidence="1">
    <location>
        <begin position="20"/>
        <end position="40"/>
    </location>
</feature>
<dbReference type="RefSeq" id="WP_132034210.1">
    <property type="nucleotide sequence ID" value="NZ_QWDN01000002.1"/>
</dbReference>
<dbReference type="Pfam" id="PF20226">
    <property type="entry name" value="DUF6585"/>
    <property type="match status" value="1"/>
</dbReference>
<evidence type="ECO:0000313" key="4">
    <source>
        <dbReference type="Proteomes" id="UP000295270"/>
    </source>
</evidence>
<keyword evidence="4" id="KW-1185">Reference proteome</keyword>
<organism evidence="3 5">
    <name type="scientific">Flavobacterium circumlabens</name>
    <dbReference type="NCBI Taxonomy" id="2133765"/>
    <lineage>
        <taxon>Bacteria</taxon>
        <taxon>Pseudomonadati</taxon>
        <taxon>Bacteroidota</taxon>
        <taxon>Flavobacteriia</taxon>
        <taxon>Flavobacteriales</taxon>
        <taxon>Flavobacteriaceae</taxon>
        <taxon>Flavobacterium</taxon>
    </lineage>
</organism>